<name>A0A0F9VWU8_9ZZZZ</name>
<dbReference type="GO" id="GO:0005509">
    <property type="term" value="F:calcium ion binding"/>
    <property type="evidence" value="ECO:0007669"/>
    <property type="project" value="InterPro"/>
</dbReference>
<dbReference type="SUPFAM" id="SSF47473">
    <property type="entry name" value="EF-hand"/>
    <property type="match status" value="1"/>
</dbReference>
<dbReference type="EMBL" id="LAZR01000009">
    <property type="protein sequence ID" value="KKO08575.1"/>
    <property type="molecule type" value="Genomic_DNA"/>
</dbReference>
<feature type="domain" description="EF-hand" evidence="2">
    <location>
        <begin position="87"/>
        <end position="115"/>
    </location>
</feature>
<dbReference type="InterPro" id="IPR002048">
    <property type="entry name" value="EF_hand_dom"/>
</dbReference>
<gene>
    <name evidence="3" type="ORF">LCGC14_0045150</name>
</gene>
<evidence type="ECO:0000313" key="3">
    <source>
        <dbReference type="EMBL" id="KKO08575.1"/>
    </source>
</evidence>
<feature type="domain" description="EF-hand" evidence="2">
    <location>
        <begin position="131"/>
        <end position="166"/>
    </location>
</feature>
<feature type="compositionally biased region" description="Basic residues" evidence="1">
    <location>
        <begin position="66"/>
        <end position="86"/>
    </location>
</feature>
<feature type="domain" description="EF-hand" evidence="2">
    <location>
        <begin position="38"/>
        <end position="73"/>
    </location>
</feature>
<feature type="region of interest" description="Disordered" evidence="1">
    <location>
        <begin position="49"/>
        <end position="170"/>
    </location>
</feature>
<dbReference type="Gene3D" id="1.10.238.10">
    <property type="entry name" value="EF-hand"/>
    <property type="match status" value="2"/>
</dbReference>
<reference evidence="3" key="1">
    <citation type="journal article" date="2015" name="Nature">
        <title>Complex archaea that bridge the gap between prokaryotes and eukaryotes.</title>
        <authorList>
            <person name="Spang A."/>
            <person name="Saw J.H."/>
            <person name="Jorgensen S.L."/>
            <person name="Zaremba-Niedzwiedzka K."/>
            <person name="Martijn J."/>
            <person name="Lind A.E."/>
            <person name="van Eijk R."/>
            <person name="Schleper C."/>
            <person name="Guy L."/>
            <person name="Ettema T.J."/>
        </authorList>
    </citation>
    <scope>NUCLEOTIDE SEQUENCE</scope>
</reference>
<dbReference type="PROSITE" id="PS00018">
    <property type="entry name" value="EF_HAND_1"/>
    <property type="match status" value="2"/>
</dbReference>
<proteinExistence type="predicted"/>
<evidence type="ECO:0000256" key="1">
    <source>
        <dbReference type="SAM" id="MobiDB-lite"/>
    </source>
</evidence>
<protein>
    <recommendedName>
        <fullName evidence="2">EF-hand domain-containing protein</fullName>
    </recommendedName>
</protein>
<dbReference type="InterPro" id="IPR011992">
    <property type="entry name" value="EF-hand-dom_pair"/>
</dbReference>
<evidence type="ECO:0000259" key="2">
    <source>
        <dbReference type="PROSITE" id="PS50222"/>
    </source>
</evidence>
<dbReference type="Pfam" id="PF13202">
    <property type="entry name" value="EF-hand_5"/>
    <property type="match status" value="3"/>
</dbReference>
<comment type="caution">
    <text evidence="3">The sequence shown here is derived from an EMBL/GenBank/DDBJ whole genome shotgun (WGS) entry which is preliminary data.</text>
</comment>
<organism evidence="3">
    <name type="scientific">marine sediment metagenome</name>
    <dbReference type="NCBI Taxonomy" id="412755"/>
    <lineage>
        <taxon>unclassified sequences</taxon>
        <taxon>metagenomes</taxon>
        <taxon>ecological metagenomes</taxon>
    </lineage>
</organism>
<dbReference type="AlphaFoldDB" id="A0A0F9VWU8"/>
<dbReference type="SMART" id="SM00054">
    <property type="entry name" value="EFh"/>
    <property type="match status" value="3"/>
</dbReference>
<dbReference type="InterPro" id="IPR018247">
    <property type="entry name" value="EF_Hand_1_Ca_BS"/>
</dbReference>
<dbReference type="PROSITE" id="PS50222">
    <property type="entry name" value="EF_HAND_2"/>
    <property type="match status" value="3"/>
</dbReference>
<accession>A0A0F9VWU8</accession>
<sequence length="170" mass="18388">MKTSKTAVSTISIMATAVALMGAPVFASQDKADITRADALEMAGKRFDKVDTDGDGVLTAEERKAAHSGKQRGEKRHGKKDGHKRGNMFSKIDTDSSGDVTVEEFTVASERMAEHRAKMRDGGKDGKPEGKPKHSPAERFEKLDTDADGVLSKDELSAGKRDHKGKTEDK</sequence>
<feature type="compositionally biased region" description="Basic and acidic residues" evidence="1">
    <location>
        <begin position="111"/>
        <end position="170"/>
    </location>
</feature>